<evidence type="ECO:0000259" key="1">
    <source>
        <dbReference type="Pfam" id="PF13380"/>
    </source>
</evidence>
<gene>
    <name evidence="2" type="ORF">SAMN05421804_10336</name>
</gene>
<accession>A0A1G8LCG7</accession>
<dbReference type="Proteomes" id="UP000183255">
    <property type="component" value="Unassembled WGS sequence"/>
</dbReference>
<dbReference type="SUPFAM" id="SSF51735">
    <property type="entry name" value="NAD(P)-binding Rossmann-fold domains"/>
    <property type="match status" value="1"/>
</dbReference>
<feature type="domain" description="CoA-binding" evidence="1">
    <location>
        <begin position="10"/>
        <end position="123"/>
    </location>
</feature>
<dbReference type="EMBL" id="FNDZ01000003">
    <property type="protein sequence ID" value="SDI53147.1"/>
    <property type="molecule type" value="Genomic_DNA"/>
</dbReference>
<evidence type="ECO:0000313" key="2">
    <source>
        <dbReference type="EMBL" id="SDI53147.1"/>
    </source>
</evidence>
<proteinExistence type="predicted"/>
<dbReference type="RefSeq" id="WP_031575523.1">
    <property type="nucleotide sequence ID" value="NZ_DAMANS010000024.1"/>
</dbReference>
<dbReference type="Gene3D" id="3.40.50.720">
    <property type="entry name" value="NAD(P)-binding Rossmann-like Domain"/>
    <property type="match status" value="1"/>
</dbReference>
<evidence type="ECO:0000313" key="3">
    <source>
        <dbReference type="Proteomes" id="UP000183255"/>
    </source>
</evidence>
<dbReference type="Pfam" id="PF13380">
    <property type="entry name" value="CoA_binding_2"/>
    <property type="match status" value="1"/>
</dbReference>
<dbReference type="PANTHER" id="PTHR33303:SF2">
    <property type="entry name" value="COA-BINDING DOMAIN-CONTAINING PROTEIN"/>
    <property type="match status" value="1"/>
</dbReference>
<dbReference type="AlphaFoldDB" id="A0A1G8LCG7"/>
<dbReference type="InterPro" id="IPR003781">
    <property type="entry name" value="CoA-bd"/>
</dbReference>
<reference evidence="2 3" key="1">
    <citation type="submission" date="2016-10" db="EMBL/GenBank/DDBJ databases">
        <authorList>
            <person name="de Groot N.N."/>
        </authorList>
    </citation>
    <scope>NUCLEOTIDE SEQUENCE [LARGE SCALE GENOMIC DNA]</scope>
    <source>
        <strain evidence="2 3">CGMCC 1.5058</strain>
    </source>
</reference>
<dbReference type="InterPro" id="IPR036291">
    <property type="entry name" value="NAD(P)-bd_dom_sf"/>
</dbReference>
<protein>
    <submittedName>
        <fullName evidence="2">Predicted CoA-binding protein</fullName>
    </submittedName>
</protein>
<sequence>MEAKDFLKYKNWVVAGDVLNEMKYAGRIYQKLNRRGYHVAGLHPKEENPSVFKSFQEMEGEDEKYEVLNLVINPTRGLEIVKEAEAYGIKMVLAQPGARSYEIQDFCVKHGMEYVEGCTLVELSY</sequence>
<dbReference type="PANTHER" id="PTHR33303">
    <property type="entry name" value="CYTOPLASMIC PROTEIN-RELATED"/>
    <property type="match status" value="1"/>
</dbReference>
<organism evidence="2 3">
    <name type="scientific">Proteiniclasticum ruminis</name>
    <dbReference type="NCBI Taxonomy" id="398199"/>
    <lineage>
        <taxon>Bacteria</taxon>
        <taxon>Bacillati</taxon>
        <taxon>Bacillota</taxon>
        <taxon>Clostridia</taxon>
        <taxon>Eubacteriales</taxon>
        <taxon>Clostridiaceae</taxon>
        <taxon>Proteiniclasticum</taxon>
    </lineage>
</organism>
<name>A0A1G8LCG7_9CLOT</name>